<dbReference type="PANTHER" id="PTHR46564:SF1">
    <property type="entry name" value="TRANSPOSASE"/>
    <property type="match status" value="1"/>
</dbReference>
<organism evidence="2 3">
    <name type="scientific">Acinetobacter johnsonii SH046</name>
    <dbReference type="NCBI Taxonomy" id="575586"/>
    <lineage>
        <taxon>Bacteria</taxon>
        <taxon>Pseudomonadati</taxon>
        <taxon>Pseudomonadota</taxon>
        <taxon>Gammaproteobacteria</taxon>
        <taxon>Moraxellales</taxon>
        <taxon>Moraxellaceae</taxon>
        <taxon>Acinetobacter</taxon>
    </lineage>
</organism>
<evidence type="ECO:0000259" key="1">
    <source>
        <dbReference type="Pfam" id="PF13358"/>
    </source>
</evidence>
<reference evidence="3" key="1">
    <citation type="journal article" date="2012" name="PLoS ONE">
        <title>The success of Acinetobacter species; genetic, metabolic and virulence attributes.</title>
        <authorList>
            <person name="Peleg A.Y."/>
            <person name="de Breij A."/>
            <person name="Adams M.D."/>
            <person name="Cerqueira G.M."/>
            <person name="Mocali S."/>
            <person name="Galardini M."/>
            <person name="Nibbering P.H."/>
            <person name="Earl A.M."/>
            <person name="Ward D.V."/>
            <person name="Paterson D.L."/>
            <person name="Seifert H."/>
            <person name="Dijkshoorn L."/>
        </authorList>
    </citation>
    <scope>NUCLEOTIDE SEQUENCE [LARGE SCALE GENOMIC DNA]</scope>
    <source>
        <strain evidence="3">SH046</strain>
    </source>
</reference>
<dbReference type="PANTHER" id="PTHR46564">
    <property type="entry name" value="TRANSPOSASE"/>
    <property type="match status" value="1"/>
</dbReference>
<dbReference type="NCBIfam" id="NF033545">
    <property type="entry name" value="transpos_IS630"/>
    <property type="match status" value="1"/>
</dbReference>
<dbReference type="EMBL" id="GG704968">
    <property type="protein sequence ID" value="EEY95486.1"/>
    <property type="molecule type" value="Genomic_DNA"/>
</dbReference>
<protein>
    <recommendedName>
        <fullName evidence="1">Tc1-like transposase DDE domain-containing protein</fullName>
    </recommendedName>
</protein>
<dbReference type="Gene3D" id="3.30.420.10">
    <property type="entry name" value="Ribonuclease H-like superfamily/Ribonuclease H"/>
    <property type="match status" value="1"/>
</dbReference>
<feature type="domain" description="Tc1-like transposase DDE" evidence="1">
    <location>
        <begin position="30"/>
        <end position="162"/>
    </location>
</feature>
<evidence type="ECO:0000313" key="2">
    <source>
        <dbReference type="EMBL" id="EEY95486.1"/>
    </source>
</evidence>
<dbReference type="Proteomes" id="UP000012047">
    <property type="component" value="Unassembled WGS sequence"/>
</dbReference>
<proteinExistence type="predicted"/>
<sequence length="181" mass="21342">KKTLRHPKAKTELREQYLKDLNRLRYQHPIIYLDESGFKSHEHRPHGYSKQGTPCYGTYNWQLKNQTNAIGAIHEGKLFAVGLFDSKVNSDVFYFWVDQFLLPELPSNSVIVMDNAAFHKRPDIQDLLSQHGHQILWLPPYSPDLNPIEKMWAWVKAKRKKWLVNSIDKLFSRFFNECMGN</sequence>
<dbReference type="InterPro" id="IPR047655">
    <property type="entry name" value="Transpos_IS630-like"/>
</dbReference>
<dbReference type="AlphaFoldDB" id="D0SER2"/>
<dbReference type="InterPro" id="IPR038717">
    <property type="entry name" value="Tc1-like_DDE_dom"/>
</dbReference>
<gene>
    <name evidence="2" type="ORF">HMPREF0016_02439</name>
</gene>
<dbReference type="Pfam" id="PF13358">
    <property type="entry name" value="DDE_3"/>
    <property type="match status" value="1"/>
</dbReference>
<evidence type="ECO:0000313" key="3">
    <source>
        <dbReference type="Proteomes" id="UP000012047"/>
    </source>
</evidence>
<dbReference type="GO" id="GO:0003676">
    <property type="term" value="F:nucleic acid binding"/>
    <property type="evidence" value="ECO:0007669"/>
    <property type="project" value="InterPro"/>
</dbReference>
<name>D0SER2_ACIJO</name>
<feature type="non-terminal residue" evidence="2">
    <location>
        <position position="1"/>
    </location>
</feature>
<accession>D0SER2</accession>
<dbReference type="eggNOG" id="COG3335">
    <property type="taxonomic scope" value="Bacteria"/>
</dbReference>
<dbReference type="HOGENOM" id="CLU_056788_10_3_6"/>
<dbReference type="InterPro" id="IPR036397">
    <property type="entry name" value="RNaseH_sf"/>
</dbReference>